<dbReference type="GeneTree" id="ENSGT01120000272318"/>
<reference evidence="8" key="2">
    <citation type="submission" date="2025-08" db="UniProtKB">
        <authorList>
            <consortium name="Ensembl"/>
        </authorList>
    </citation>
    <scope>IDENTIFICATION</scope>
</reference>
<dbReference type="SUPFAM" id="SSF54117">
    <property type="entry name" value="Interleukin 8-like chemokines"/>
    <property type="match status" value="1"/>
</dbReference>
<evidence type="ECO:0000259" key="7">
    <source>
        <dbReference type="SMART" id="SM00199"/>
    </source>
</evidence>
<evidence type="ECO:0000313" key="8">
    <source>
        <dbReference type="Ensembl" id="ENSPNAP00000047468.1"/>
    </source>
</evidence>
<dbReference type="CDD" id="cd00272">
    <property type="entry name" value="Chemokine_CC"/>
    <property type="match status" value="1"/>
</dbReference>
<reference evidence="8" key="3">
    <citation type="submission" date="2025-09" db="UniProtKB">
        <authorList>
            <consortium name="Ensembl"/>
        </authorList>
    </citation>
    <scope>IDENTIFICATION</scope>
</reference>
<feature type="signal peptide" evidence="6">
    <location>
        <begin position="1"/>
        <end position="17"/>
    </location>
</feature>
<dbReference type="Pfam" id="PF00048">
    <property type="entry name" value="IL8"/>
    <property type="match status" value="1"/>
</dbReference>
<accession>A0AAR2J626</accession>
<name>A0AAR2J626_PYGNA</name>
<comment type="subcellular location">
    <subcellularLocation>
        <location evidence="1">Secreted</location>
    </subcellularLocation>
</comment>
<evidence type="ECO:0000313" key="9">
    <source>
        <dbReference type="Proteomes" id="UP001501920"/>
    </source>
</evidence>
<dbReference type="GO" id="GO:0005615">
    <property type="term" value="C:extracellular space"/>
    <property type="evidence" value="ECO:0007669"/>
    <property type="project" value="UniProtKB-KW"/>
</dbReference>
<dbReference type="InterPro" id="IPR039809">
    <property type="entry name" value="Chemokine_b/g/d"/>
</dbReference>
<reference evidence="8 9" key="1">
    <citation type="submission" date="2020-10" db="EMBL/GenBank/DDBJ databases">
        <title>Pygocentrus nattereri (red-bellied piranha) genome, fPygNat1, primary haplotype.</title>
        <authorList>
            <person name="Myers G."/>
            <person name="Meyer A."/>
            <person name="Karagic N."/>
            <person name="Pippel M."/>
            <person name="Winkler S."/>
            <person name="Tracey A."/>
            <person name="Wood J."/>
            <person name="Formenti G."/>
            <person name="Howe K."/>
            <person name="Fedrigo O."/>
            <person name="Jarvis E.D."/>
        </authorList>
    </citation>
    <scope>NUCLEOTIDE SEQUENCE [LARGE SCALE GENOMIC DNA]</scope>
</reference>
<keyword evidence="4" id="KW-0964">Secreted</keyword>
<organism evidence="8 9">
    <name type="scientific">Pygocentrus nattereri</name>
    <name type="common">Red-bellied piranha</name>
    <dbReference type="NCBI Taxonomy" id="42514"/>
    <lineage>
        <taxon>Eukaryota</taxon>
        <taxon>Metazoa</taxon>
        <taxon>Chordata</taxon>
        <taxon>Craniata</taxon>
        <taxon>Vertebrata</taxon>
        <taxon>Euteleostomi</taxon>
        <taxon>Actinopterygii</taxon>
        <taxon>Neopterygii</taxon>
        <taxon>Teleostei</taxon>
        <taxon>Ostariophysi</taxon>
        <taxon>Characiformes</taxon>
        <taxon>Characoidei</taxon>
        <taxon>Pygocentrus</taxon>
    </lineage>
</organism>
<dbReference type="Proteomes" id="UP001501920">
    <property type="component" value="Chromosome 2"/>
</dbReference>
<dbReference type="Ensembl" id="ENSPNAT00000077715.1">
    <property type="protein sequence ID" value="ENSPNAP00000047468.1"/>
    <property type="gene ID" value="ENSPNAG00000032515.1"/>
</dbReference>
<keyword evidence="5 6" id="KW-0732">Signal</keyword>
<dbReference type="SMART" id="SM00199">
    <property type="entry name" value="SCY"/>
    <property type="match status" value="1"/>
</dbReference>
<dbReference type="PANTHER" id="PTHR12015:SF183">
    <property type="entry name" value="C-C MOTIF CHEMOKINE 3"/>
    <property type="match status" value="1"/>
</dbReference>
<feature type="domain" description="Chemokine interleukin-8-like" evidence="7">
    <location>
        <begin position="33"/>
        <end position="91"/>
    </location>
</feature>
<dbReference type="FunFam" id="2.40.50.40:FF:000002">
    <property type="entry name" value="C-C motif chemokine"/>
    <property type="match status" value="1"/>
</dbReference>
<keyword evidence="3" id="KW-0202">Cytokine</keyword>
<evidence type="ECO:0000256" key="6">
    <source>
        <dbReference type="SAM" id="SignalP"/>
    </source>
</evidence>
<dbReference type="GO" id="GO:0008009">
    <property type="term" value="F:chemokine activity"/>
    <property type="evidence" value="ECO:0007669"/>
    <property type="project" value="InterPro"/>
</dbReference>
<comment type="similarity">
    <text evidence="2">Belongs to the intercrine beta (chemokine CC) family.</text>
</comment>
<dbReference type="GO" id="GO:0006955">
    <property type="term" value="P:immune response"/>
    <property type="evidence" value="ECO:0007669"/>
    <property type="project" value="InterPro"/>
</dbReference>
<keyword evidence="9" id="KW-1185">Reference proteome</keyword>
<feature type="chain" id="PRO_5043860051" evidence="6">
    <location>
        <begin position="18"/>
        <end position="105"/>
    </location>
</feature>
<dbReference type="Gene3D" id="2.40.50.40">
    <property type="match status" value="1"/>
</dbReference>
<dbReference type="InterPro" id="IPR001811">
    <property type="entry name" value="Chemokine_IL8-like_dom"/>
</dbReference>
<evidence type="ECO:0000256" key="2">
    <source>
        <dbReference type="ARBA" id="ARBA00010868"/>
    </source>
</evidence>
<evidence type="ECO:0000256" key="3">
    <source>
        <dbReference type="ARBA" id="ARBA00022514"/>
    </source>
</evidence>
<evidence type="ECO:0000256" key="1">
    <source>
        <dbReference type="ARBA" id="ARBA00004613"/>
    </source>
</evidence>
<dbReference type="InterPro" id="IPR036048">
    <property type="entry name" value="Interleukin_8-like_sf"/>
</dbReference>
<evidence type="ECO:0000256" key="5">
    <source>
        <dbReference type="ARBA" id="ARBA00022729"/>
    </source>
</evidence>
<sequence>TTYRFYLLITLLVKISTYFLLNHSFCLIDPNTPSKCCFNFYKTAIPMNFIAKYEKTRSDCPNAGVVFTTKRGISLCLKPRVQWVKRAMDYIDLQIVENNSTSASV</sequence>
<dbReference type="PANTHER" id="PTHR12015">
    <property type="entry name" value="SMALL INDUCIBLE CYTOKINE A"/>
    <property type="match status" value="1"/>
</dbReference>
<protein>
    <submittedName>
        <fullName evidence="8">Chemokine (C-C motif) ligand 36, duplicate 1</fullName>
    </submittedName>
</protein>
<evidence type="ECO:0000256" key="4">
    <source>
        <dbReference type="ARBA" id="ARBA00022525"/>
    </source>
</evidence>
<proteinExistence type="inferred from homology"/>
<dbReference type="AlphaFoldDB" id="A0AAR2J626"/>